<feature type="transmembrane region" description="Helical" evidence="2">
    <location>
        <begin position="211"/>
        <end position="232"/>
    </location>
</feature>
<reference evidence="4" key="1">
    <citation type="submission" date="2015-12" db="EMBL/GenBank/DDBJ databases">
        <authorList>
            <person name="Lima A."/>
            <person name="Farahani Zayas N."/>
            <person name="Castro Da Silva M.A."/>
            <person name="Cabral A."/>
            <person name="Pessatti M.L."/>
        </authorList>
    </citation>
    <scope>NUCLEOTIDE SEQUENCE [LARGE SCALE GENOMIC DNA]</scope>
    <source>
        <strain evidence="4">LAMA 842</strain>
    </source>
</reference>
<dbReference type="PATRIC" id="fig|1306954.6.peg.2794"/>
<dbReference type="AlphaFoldDB" id="A0A137S1Y5"/>
<keyword evidence="2" id="KW-1133">Transmembrane helix</keyword>
<organism evidence="3 4">
    <name type="scientific">Marinobacter excellens LAMA 842</name>
    <dbReference type="NCBI Taxonomy" id="1306954"/>
    <lineage>
        <taxon>Bacteria</taxon>
        <taxon>Pseudomonadati</taxon>
        <taxon>Pseudomonadota</taxon>
        <taxon>Gammaproteobacteria</taxon>
        <taxon>Pseudomonadales</taxon>
        <taxon>Marinobacteraceae</taxon>
        <taxon>Marinobacter</taxon>
    </lineage>
</organism>
<evidence type="ECO:0000313" key="4">
    <source>
        <dbReference type="Proteomes" id="UP000070282"/>
    </source>
</evidence>
<evidence type="ECO:0000313" key="3">
    <source>
        <dbReference type="EMBL" id="KXO06424.1"/>
    </source>
</evidence>
<keyword evidence="4" id="KW-1185">Reference proteome</keyword>
<protein>
    <submittedName>
        <fullName evidence="3">Lipopolysaccharide biosynthesis</fullName>
    </submittedName>
</protein>
<dbReference type="EMBL" id="LOCO01000035">
    <property type="protein sequence ID" value="KXO06424.1"/>
    <property type="molecule type" value="Genomic_DNA"/>
</dbReference>
<keyword evidence="1" id="KW-0175">Coiled coil</keyword>
<gene>
    <name evidence="3" type="ORF">J122_3958</name>
</gene>
<dbReference type="Proteomes" id="UP000070282">
    <property type="component" value="Unassembled WGS sequence"/>
</dbReference>
<comment type="caution">
    <text evidence="3">The sequence shown here is derived from an EMBL/GenBank/DDBJ whole genome shotgun (WGS) entry which is preliminary data.</text>
</comment>
<sequence>MRSSDSFLVDFTAAMVRRRRLFAIIFLFVLLLGAGYQLAIEPRYQYVSLVKLAQNGEGSLLEPADGLIATLESQWLPDVSQELRKDHGYALKFRVTVSEVKGGYIKLSSVGSVKKSDEIRRTHSAIIERLEESQLVLERHERNMLESQIESAERAIKSFMEGSGSSNGRGSGLFEVLVSLQGKLAGMRSAETRVIARQSNEERGLGLTTRIALVVLQALFLAVVGVTVLYFAQHVRCALKEQSDTVS</sequence>
<name>A0A137S1Y5_9GAMM</name>
<evidence type="ECO:0000256" key="1">
    <source>
        <dbReference type="SAM" id="Coils"/>
    </source>
</evidence>
<feature type="coiled-coil region" evidence="1">
    <location>
        <begin position="130"/>
        <end position="162"/>
    </location>
</feature>
<keyword evidence="2" id="KW-0812">Transmembrane</keyword>
<evidence type="ECO:0000256" key="2">
    <source>
        <dbReference type="SAM" id="Phobius"/>
    </source>
</evidence>
<accession>A0A137S1Y5</accession>
<proteinExistence type="predicted"/>
<dbReference type="RefSeq" id="WP_061333727.1">
    <property type="nucleotide sequence ID" value="NZ_LOCO01000035.1"/>
</dbReference>
<keyword evidence="2" id="KW-0472">Membrane</keyword>